<dbReference type="InterPro" id="IPR009057">
    <property type="entry name" value="Homeodomain-like_sf"/>
</dbReference>
<keyword evidence="1" id="KW-0805">Transcription regulation</keyword>
<dbReference type="RefSeq" id="WP_066162476.1">
    <property type="nucleotide sequence ID" value="NZ_CP136137.1"/>
</dbReference>
<dbReference type="SUPFAM" id="SSF46689">
    <property type="entry name" value="Homeodomain-like"/>
    <property type="match status" value="1"/>
</dbReference>
<dbReference type="Pfam" id="PF12833">
    <property type="entry name" value="HTH_18"/>
    <property type="match status" value="1"/>
</dbReference>
<dbReference type="InterPro" id="IPR018060">
    <property type="entry name" value="HTH_AraC"/>
</dbReference>
<dbReference type="Pfam" id="PF12625">
    <property type="entry name" value="Arabinose_bd"/>
    <property type="match status" value="1"/>
</dbReference>
<evidence type="ECO:0000256" key="3">
    <source>
        <dbReference type="ARBA" id="ARBA00023163"/>
    </source>
</evidence>
<evidence type="ECO:0000313" key="5">
    <source>
        <dbReference type="EMBL" id="WYY06376.1"/>
    </source>
</evidence>
<evidence type="ECO:0000313" key="6">
    <source>
        <dbReference type="Proteomes" id="UP001479933"/>
    </source>
</evidence>
<evidence type="ECO:0000259" key="4">
    <source>
        <dbReference type="PROSITE" id="PS01124"/>
    </source>
</evidence>
<reference evidence="5 6" key="1">
    <citation type="journal article" date="2023" name="Virus Evol.">
        <title>Computational host range prediction-The good, the bad, and the ugly.</title>
        <authorList>
            <person name="Howell A.A."/>
            <person name="Versoza C.J."/>
            <person name="Pfeifer S.P."/>
        </authorList>
    </citation>
    <scope>NUCLEOTIDE SEQUENCE [LARGE SCALE GENOMIC DNA]</scope>
    <source>
        <strain evidence="5 6">1610/1b</strain>
    </source>
</reference>
<sequence>MSDLICASSLSRAPELIADCGGDADAVLARVGIDPSVVGAYDRFIPFTALSTLVGVCAAEFGVPDFGLRLAARQDPDILGPLAIAARHAETMGDGLREVTRYTHVYSPALATELREHGDEVSYVLETLPQRLPYRSHVVELAMGVTLSACRMFTGPDFRPTRVAFDHQPIADRSVYLEYFRCPVEFDAPAIALTFPRETLRRRLPRADPLTYDVAIRAMAGHERAHSFTDAVSALIVRSLPAGASTLDTVAELLMMHPRSVQRALAESGTTFDRLVDDARRDIATTLLANPGVSLSAVARQIGYSEQSTLTRSCRRWFGMPPLRKRRALLGRSSD</sequence>
<keyword evidence="6" id="KW-1185">Reference proteome</keyword>
<organism evidence="5 6">
    <name type="scientific">Gordonia hydrophobica</name>
    <dbReference type="NCBI Taxonomy" id="40516"/>
    <lineage>
        <taxon>Bacteria</taxon>
        <taxon>Bacillati</taxon>
        <taxon>Actinomycetota</taxon>
        <taxon>Actinomycetes</taxon>
        <taxon>Mycobacteriales</taxon>
        <taxon>Gordoniaceae</taxon>
        <taxon>Gordonia</taxon>
    </lineage>
</organism>
<evidence type="ECO:0000256" key="2">
    <source>
        <dbReference type="ARBA" id="ARBA00023125"/>
    </source>
</evidence>
<dbReference type="PANTHER" id="PTHR47894:SF4">
    <property type="entry name" value="HTH-TYPE TRANSCRIPTIONAL REGULATOR GADX"/>
    <property type="match status" value="1"/>
</dbReference>
<evidence type="ECO:0000256" key="1">
    <source>
        <dbReference type="ARBA" id="ARBA00023015"/>
    </source>
</evidence>
<dbReference type="Proteomes" id="UP001479933">
    <property type="component" value="Chromosome"/>
</dbReference>
<protein>
    <submittedName>
        <fullName evidence="5">AraC family transcriptional regulator</fullName>
    </submittedName>
</protein>
<dbReference type="SMART" id="SM00342">
    <property type="entry name" value="HTH_ARAC"/>
    <property type="match status" value="1"/>
</dbReference>
<accession>A0ABZ2TZ52</accession>
<keyword evidence="2" id="KW-0238">DNA-binding</keyword>
<dbReference type="PANTHER" id="PTHR47894">
    <property type="entry name" value="HTH-TYPE TRANSCRIPTIONAL REGULATOR GADX"/>
    <property type="match status" value="1"/>
</dbReference>
<feature type="domain" description="HTH araC/xylS-type" evidence="4">
    <location>
        <begin position="230"/>
        <end position="328"/>
    </location>
</feature>
<gene>
    <name evidence="5" type="ORF">RVF87_15035</name>
</gene>
<keyword evidence="3" id="KW-0804">Transcription</keyword>
<dbReference type="InterPro" id="IPR032687">
    <property type="entry name" value="AraC-type_N"/>
</dbReference>
<dbReference type="EMBL" id="CP136137">
    <property type="protein sequence ID" value="WYY06376.1"/>
    <property type="molecule type" value="Genomic_DNA"/>
</dbReference>
<dbReference type="PROSITE" id="PS01124">
    <property type="entry name" value="HTH_ARAC_FAMILY_2"/>
    <property type="match status" value="1"/>
</dbReference>
<dbReference type="Gene3D" id="1.10.10.60">
    <property type="entry name" value="Homeodomain-like"/>
    <property type="match status" value="1"/>
</dbReference>
<name>A0ABZ2TZ52_9ACTN</name>
<proteinExistence type="predicted"/>